<dbReference type="GeneID" id="111122990"/>
<dbReference type="RefSeq" id="XP_022320761.1">
    <property type="nucleotide sequence ID" value="XM_022465053.1"/>
</dbReference>
<evidence type="ECO:0000313" key="5">
    <source>
        <dbReference type="RefSeq" id="XP_022320761.1"/>
    </source>
</evidence>
<evidence type="ECO:0000256" key="1">
    <source>
        <dbReference type="SAM" id="MobiDB-lite"/>
    </source>
</evidence>
<dbReference type="RefSeq" id="XP_022320763.1">
    <property type="nucleotide sequence ID" value="XM_022465055.1"/>
</dbReference>
<keyword evidence="2" id="KW-1185">Reference proteome</keyword>
<evidence type="ECO:0000313" key="4">
    <source>
        <dbReference type="RefSeq" id="XP_022320760.1"/>
    </source>
</evidence>
<dbReference type="AlphaFoldDB" id="A0A8B8CY16"/>
<proteinExistence type="predicted"/>
<protein>
    <submittedName>
        <fullName evidence="3 4">Uncharacterized protein LOC111122990</fullName>
    </submittedName>
</protein>
<reference evidence="3 4" key="1">
    <citation type="submission" date="2025-04" db="UniProtKB">
        <authorList>
            <consortium name="RefSeq"/>
        </authorList>
    </citation>
    <scope>IDENTIFICATION</scope>
    <source>
        <tissue evidence="3 4">Whole sample</tissue>
    </source>
</reference>
<accession>A0A8B8CY16</accession>
<dbReference type="RefSeq" id="XP_022320760.1">
    <property type="nucleotide sequence ID" value="XM_022465052.1"/>
</dbReference>
<organism evidence="2 6">
    <name type="scientific">Crassostrea virginica</name>
    <name type="common">Eastern oyster</name>
    <dbReference type="NCBI Taxonomy" id="6565"/>
    <lineage>
        <taxon>Eukaryota</taxon>
        <taxon>Metazoa</taxon>
        <taxon>Spiralia</taxon>
        <taxon>Lophotrochozoa</taxon>
        <taxon>Mollusca</taxon>
        <taxon>Bivalvia</taxon>
        <taxon>Autobranchia</taxon>
        <taxon>Pteriomorphia</taxon>
        <taxon>Ostreida</taxon>
        <taxon>Ostreoidea</taxon>
        <taxon>Ostreidae</taxon>
        <taxon>Crassostrea</taxon>
    </lineage>
</organism>
<feature type="region of interest" description="Disordered" evidence="1">
    <location>
        <begin position="142"/>
        <end position="179"/>
    </location>
</feature>
<evidence type="ECO:0000313" key="7">
    <source>
        <dbReference type="RefSeq" id="XP_022320763.1"/>
    </source>
</evidence>
<dbReference type="RefSeq" id="XP_022320758.1">
    <property type="nucleotide sequence ID" value="XM_022465050.1"/>
</dbReference>
<dbReference type="KEGG" id="cvn:111122990"/>
<sequence length="179" mass="21104">MSEFKVTHQYVLQNNVRYMYSGLPLSLRYRGSGDYPNFDMLRINRENSDLKKLVLQSHEYQRRMNTFLIPKAPAFRKYTRHAVDPVVDRLLKPTIAREGFSPEKHSDKFRCKEYTRDPDKSSFPSYQKLPEDQVRGITSRLLKPTHMSTLKQRLPPPPLRQDPDRSRVVQMHSMPIVDA</sequence>
<evidence type="ECO:0000313" key="2">
    <source>
        <dbReference type="Proteomes" id="UP000694844"/>
    </source>
</evidence>
<dbReference type="Proteomes" id="UP000694844">
    <property type="component" value="Chromosome 3"/>
</dbReference>
<evidence type="ECO:0000313" key="3">
    <source>
        <dbReference type="RefSeq" id="XP_022320758.1"/>
    </source>
</evidence>
<dbReference type="RefSeq" id="XP_022320762.1">
    <property type="nucleotide sequence ID" value="XM_022465054.1"/>
</dbReference>
<dbReference type="OrthoDB" id="6086655at2759"/>
<name>A0A8B8CY16_CRAVI</name>
<evidence type="ECO:0000313" key="6">
    <source>
        <dbReference type="RefSeq" id="XP_022320762.1"/>
    </source>
</evidence>
<gene>
    <name evidence="3 4 5 6 7" type="primary">LOC111122990</name>
</gene>